<sequence>MQDVKFSVLMSVYAREKSQYLRECLASMVDQICPPTEIVVVEDGPISKELSDEIDVFREKLNIISVKLDANVGLSAALNEGLKHCRYELVARMDTDDVSLPARFLRQIDYMQRFPQVAVSSAWIEERNQDMTLVRSIRRLPEHHSDIVSFAKRRSPVSHPAVMFRKSAVLAVGGYPSVFPEDYGLWSVMIVRGYEFANIQEVLLLMRTGEDFITRRGINFLKGELKLLAFQRKIGFLTNSDYVMNYIIRCAVRLPPDSVKKALYKLAR</sequence>
<dbReference type="SUPFAM" id="SSF53448">
    <property type="entry name" value="Nucleotide-diphospho-sugar transferases"/>
    <property type="match status" value="1"/>
</dbReference>
<evidence type="ECO:0000313" key="6">
    <source>
        <dbReference type="EMBL" id="NNA43929.1"/>
    </source>
</evidence>
<dbReference type="Pfam" id="PF00535">
    <property type="entry name" value="Glycos_transf_2"/>
    <property type="match status" value="1"/>
</dbReference>
<evidence type="ECO:0000256" key="3">
    <source>
        <dbReference type="ARBA" id="ARBA00022676"/>
    </source>
</evidence>
<dbReference type="EMBL" id="JAAQYK010000002">
    <property type="protein sequence ID" value="NNA43929.1"/>
    <property type="molecule type" value="Genomic_DNA"/>
</dbReference>
<evidence type="ECO:0000256" key="2">
    <source>
        <dbReference type="ARBA" id="ARBA00022519"/>
    </source>
</evidence>
<protein>
    <submittedName>
        <fullName evidence="6">Glycosyltransferase</fullName>
    </submittedName>
</protein>
<name>A0A7Y1PZ74_9PSED</name>
<dbReference type="InterPro" id="IPR029044">
    <property type="entry name" value="Nucleotide-diphossugar_trans"/>
</dbReference>
<gene>
    <name evidence="6" type="ORF">HBO18_07255</name>
</gene>
<accession>A0A7Y1PZ74</accession>
<keyword evidence="3" id="KW-0328">Glycosyltransferase</keyword>
<keyword evidence="2" id="KW-0997">Cell inner membrane</keyword>
<keyword evidence="2" id="KW-0472">Membrane</keyword>
<dbReference type="Gene3D" id="3.90.550.10">
    <property type="entry name" value="Spore Coat Polysaccharide Biosynthesis Protein SpsA, Chain A"/>
    <property type="match status" value="1"/>
</dbReference>
<evidence type="ECO:0000313" key="7">
    <source>
        <dbReference type="Proteomes" id="UP000583279"/>
    </source>
</evidence>
<reference evidence="6 7" key="1">
    <citation type="journal article" date="2020" name="Front. Microbiol.">
        <title>Genetic Organization of the aprX-lipA2 Operon Affects the Proteolytic Potential of Pseudomonas Species in Milk.</title>
        <authorList>
            <person name="Maier C."/>
            <person name="Huptas C."/>
            <person name="von Neubeck M."/>
            <person name="Scherer S."/>
            <person name="Wenning M."/>
            <person name="Lucking G."/>
        </authorList>
    </citation>
    <scope>NUCLEOTIDE SEQUENCE [LARGE SCALE GENOMIC DNA]</scope>
    <source>
        <strain evidence="6 7">WS 4997</strain>
    </source>
</reference>
<dbReference type="InterPro" id="IPR001173">
    <property type="entry name" value="Glyco_trans_2-like"/>
</dbReference>
<feature type="domain" description="Glycosyltransferase 2-like" evidence="5">
    <location>
        <begin position="7"/>
        <end position="159"/>
    </location>
</feature>
<dbReference type="RefSeq" id="WP_044272976.1">
    <property type="nucleotide sequence ID" value="NZ_JAAQYJ010000002.1"/>
</dbReference>
<dbReference type="PANTHER" id="PTHR43685">
    <property type="entry name" value="GLYCOSYLTRANSFERASE"/>
    <property type="match status" value="1"/>
</dbReference>
<evidence type="ECO:0000256" key="1">
    <source>
        <dbReference type="ARBA" id="ARBA00006739"/>
    </source>
</evidence>
<organism evidence="6 7">
    <name type="scientific">Pseudomonas lactis</name>
    <dbReference type="NCBI Taxonomy" id="1615674"/>
    <lineage>
        <taxon>Bacteria</taxon>
        <taxon>Pseudomonadati</taxon>
        <taxon>Pseudomonadota</taxon>
        <taxon>Gammaproteobacteria</taxon>
        <taxon>Pseudomonadales</taxon>
        <taxon>Pseudomonadaceae</taxon>
        <taxon>Pseudomonas</taxon>
    </lineage>
</organism>
<keyword evidence="4 6" id="KW-0808">Transferase</keyword>
<evidence type="ECO:0000256" key="4">
    <source>
        <dbReference type="ARBA" id="ARBA00022679"/>
    </source>
</evidence>
<dbReference type="PANTHER" id="PTHR43685:SF5">
    <property type="entry name" value="GLYCOSYLTRANSFERASE EPSE-RELATED"/>
    <property type="match status" value="1"/>
</dbReference>
<dbReference type="Proteomes" id="UP000583279">
    <property type="component" value="Unassembled WGS sequence"/>
</dbReference>
<comment type="caution">
    <text evidence="6">The sequence shown here is derived from an EMBL/GenBank/DDBJ whole genome shotgun (WGS) entry which is preliminary data.</text>
</comment>
<keyword evidence="2" id="KW-1003">Cell membrane</keyword>
<comment type="similarity">
    <text evidence="1">Belongs to the glycosyltransferase 2 family.</text>
</comment>
<dbReference type="AlphaFoldDB" id="A0A7Y1PZ74"/>
<dbReference type="InterPro" id="IPR050834">
    <property type="entry name" value="Glycosyltransf_2"/>
</dbReference>
<proteinExistence type="inferred from homology"/>
<dbReference type="GO" id="GO:0016757">
    <property type="term" value="F:glycosyltransferase activity"/>
    <property type="evidence" value="ECO:0007669"/>
    <property type="project" value="UniProtKB-KW"/>
</dbReference>
<evidence type="ECO:0000259" key="5">
    <source>
        <dbReference type="Pfam" id="PF00535"/>
    </source>
</evidence>